<name>A0A397FWX0_ASPTH</name>
<keyword evidence="3 6" id="KW-1133">Transmembrane helix</keyword>
<accession>A0A397FWX0</accession>
<proteinExistence type="predicted"/>
<dbReference type="VEuPathDB" id="FungiDB:CDV56_100981"/>
<dbReference type="InterPro" id="IPR051694">
    <property type="entry name" value="Immunoregulatory_rcpt-like"/>
</dbReference>
<comment type="caution">
    <text evidence="7">The sequence shown here is derived from an EMBL/GenBank/DDBJ whole genome shotgun (WGS) entry which is preliminary data.</text>
</comment>
<evidence type="ECO:0000313" key="8">
    <source>
        <dbReference type="Proteomes" id="UP000215305"/>
    </source>
</evidence>
<dbReference type="RefSeq" id="XP_026609646.1">
    <property type="nucleotide sequence ID" value="XM_026754600.1"/>
</dbReference>
<dbReference type="AlphaFoldDB" id="A0A397FWX0"/>
<evidence type="ECO:0000313" key="7">
    <source>
        <dbReference type="EMBL" id="RHZ43271.1"/>
    </source>
</evidence>
<organism evidence="7 8">
    <name type="scientific">Aspergillus thermomutatus</name>
    <name type="common">Neosartorya pseudofischeri</name>
    <dbReference type="NCBI Taxonomy" id="41047"/>
    <lineage>
        <taxon>Eukaryota</taxon>
        <taxon>Fungi</taxon>
        <taxon>Dikarya</taxon>
        <taxon>Ascomycota</taxon>
        <taxon>Pezizomycotina</taxon>
        <taxon>Eurotiomycetes</taxon>
        <taxon>Eurotiomycetidae</taxon>
        <taxon>Eurotiales</taxon>
        <taxon>Aspergillaceae</taxon>
        <taxon>Aspergillus</taxon>
        <taxon>Aspergillus subgen. Fumigati</taxon>
    </lineage>
</organism>
<dbReference type="Proteomes" id="UP000215305">
    <property type="component" value="Unassembled WGS sequence"/>
</dbReference>
<gene>
    <name evidence="7" type="ORF">CDV56_100981</name>
</gene>
<reference evidence="7" key="1">
    <citation type="submission" date="2018-08" db="EMBL/GenBank/DDBJ databases">
        <title>Draft genome sequence of azole-resistant Aspergillus thermomutatus (Neosartorya pseudofischeri) strain HMR AF 39, isolated from a human nasal aspirate.</title>
        <authorList>
            <person name="Parent-Michaud M."/>
            <person name="Dufresne P.J."/>
            <person name="Fournier E."/>
            <person name="Martineau C."/>
            <person name="Moreira S."/>
            <person name="Perkins V."/>
            <person name="De Repentigny L."/>
            <person name="Dufresne S.F."/>
        </authorList>
    </citation>
    <scope>NUCLEOTIDE SEQUENCE [LARGE SCALE GENOMIC DNA]</scope>
    <source>
        <strain evidence="7">HMR AF 39</strain>
    </source>
</reference>
<keyword evidence="8" id="KW-1185">Reference proteome</keyword>
<dbReference type="GeneID" id="38122955"/>
<comment type="subcellular location">
    <subcellularLocation>
        <location evidence="1">Membrane</location>
        <topology evidence="1">Single-pass membrane protein</topology>
    </subcellularLocation>
</comment>
<evidence type="ECO:0000256" key="4">
    <source>
        <dbReference type="ARBA" id="ARBA00023136"/>
    </source>
</evidence>
<evidence type="ECO:0000256" key="2">
    <source>
        <dbReference type="ARBA" id="ARBA00022692"/>
    </source>
</evidence>
<dbReference type="GO" id="GO:0016020">
    <property type="term" value="C:membrane"/>
    <property type="evidence" value="ECO:0007669"/>
    <property type="project" value="UniProtKB-SubCell"/>
</dbReference>
<keyword evidence="2 6" id="KW-0812">Transmembrane</keyword>
<dbReference type="GO" id="GO:0071944">
    <property type="term" value="C:cell periphery"/>
    <property type="evidence" value="ECO:0007669"/>
    <property type="project" value="UniProtKB-ARBA"/>
</dbReference>
<feature type="compositionally biased region" description="Low complexity" evidence="5">
    <location>
        <begin position="1"/>
        <end position="35"/>
    </location>
</feature>
<evidence type="ECO:0000256" key="6">
    <source>
        <dbReference type="SAM" id="Phobius"/>
    </source>
</evidence>
<evidence type="ECO:0000256" key="1">
    <source>
        <dbReference type="ARBA" id="ARBA00004167"/>
    </source>
</evidence>
<keyword evidence="4 6" id="KW-0472">Membrane</keyword>
<dbReference type="EMBL" id="NKHU02000454">
    <property type="protein sequence ID" value="RHZ43271.1"/>
    <property type="molecule type" value="Genomic_DNA"/>
</dbReference>
<dbReference type="PANTHER" id="PTHR15549">
    <property type="entry name" value="PAIRED IMMUNOGLOBULIN-LIKE TYPE 2 RECEPTOR"/>
    <property type="match status" value="1"/>
</dbReference>
<evidence type="ECO:0008006" key="9">
    <source>
        <dbReference type="Google" id="ProtNLM"/>
    </source>
</evidence>
<protein>
    <recommendedName>
        <fullName evidence="9">Mid2 domain-containing protein</fullName>
    </recommendedName>
</protein>
<dbReference type="PANTHER" id="PTHR15549:SF33">
    <property type="entry name" value="MEMBRANE PROTEIN WSC4, PUTATIVE (AFU_ORTHOLOGUE AFUA_5G09020)-RELATED"/>
    <property type="match status" value="1"/>
</dbReference>
<evidence type="ECO:0000256" key="3">
    <source>
        <dbReference type="ARBA" id="ARBA00022989"/>
    </source>
</evidence>
<sequence>MYTTTPTSASTTTSSTSTSTLTNPASTSSSTSGGSHWNPGSGVGKAAGMWVGTGFAIIAIITAVFFVRRHRKKKRARAATVEDPMTGVYSSVQETASEPLQRHNMENTVAPQGLENTQKRANVQDHQLKGGLGSQHVRIHQISSDGLDGRMFPKMIALVLYG</sequence>
<feature type="transmembrane region" description="Helical" evidence="6">
    <location>
        <begin position="47"/>
        <end position="67"/>
    </location>
</feature>
<feature type="region of interest" description="Disordered" evidence="5">
    <location>
        <begin position="1"/>
        <end position="37"/>
    </location>
</feature>
<evidence type="ECO:0000256" key="5">
    <source>
        <dbReference type="SAM" id="MobiDB-lite"/>
    </source>
</evidence>